<dbReference type="InterPro" id="IPR018649">
    <property type="entry name" value="SHOCT"/>
</dbReference>
<evidence type="ECO:0000259" key="3">
    <source>
        <dbReference type="Pfam" id="PF09851"/>
    </source>
</evidence>
<accession>A0A6J6P1T1</accession>
<protein>
    <submittedName>
        <fullName evidence="4">Unannotated protein</fullName>
    </submittedName>
</protein>
<feature type="transmembrane region" description="Helical" evidence="2">
    <location>
        <begin position="66"/>
        <end position="84"/>
    </location>
</feature>
<reference evidence="4" key="1">
    <citation type="submission" date="2020-05" db="EMBL/GenBank/DDBJ databases">
        <authorList>
            <person name="Chiriac C."/>
            <person name="Salcher M."/>
            <person name="Ghai R."/>
            <person name="Kavagutti S V."/>
        </authorList>
    </citation>
    <scope>NUCLEOTIDE SEQUENCE</scope>
</reference>
<dbReference type="EMBL" id="CAEZXP010000001">
    <property type="protein sequence ID" value="CAB4690544.1"/>
    <property type="molecule type" value="Genomic_DNA"/>
</dbReference>
<feature type="region of interest" description="Disordered" evidence="1">
    <location>
        <begin position="117"/>
        <end position="166"/>
    </location>
</feature>
<dbReference type="AlphaFoldDB" id="A0A6J6P1T1"/>
<evidence type="ECO:0000256" key="2">
    <source>
        <dbReference type="SAM" id="Phobius"/>
    </source>
</evidence>
<name>A0A6J6P1T1_9ZZZZ</name>
<organism evidence="4">
    <name type="scientific">freshwater metagenome</name>
    <dbReference type="NCBI Taxonomy" id="449393"/>
    <lineage>
        <taxon>unclassified sequences</taxon>
        <taxon>metagenomes</taxon>
        <taxon>ecological metagenomes</taxon>
    </lineage>
</organism>
<keyword evidence="2" id="KW-0812">Transmembrane</keyword>
<feature type="domain" description="SHOCT" evidence="3">
    <location>
        <begin position="151"/>
        <end position="177"/>
    </location>
</feature>
<evidence type="ECO:0000313" key="4">
    <source>
        <dbReference type="EMBL" id="CAB4690544.1"/>
    </source>
</evidence>
<sequence length="180" mass="19477">MSLGALISNLVFGLLIGGAARFAVPGPDPMPMWLTATLGLLGSMVGGAASLVLYGSHGVTANRTHLFVTLLLEIAAAAAFLILYRRFVQHRPISGPGSEKFPERGVGIERMREGFRRAGIDPDDPMGSIQARLGGQKRPAQAPEPHPDHGDELEKLKELHDEGVLTDDEYAAARERLRRY</sequence>
<keyword evidence="2" id="KW-1133">Transmembrane helix</keyword>
<evidence type="ECO:0000256" key="1">
    <source>
        <dbReference type="SAM" id="MobiDB-lite"/>
    </source>
</evidence>
<keyword evidence="2" id="KW-0472">Membrane</keyword>
<gene>
    <name evidence="4" type="ORF">UFOPK2399_00682</name>
</gene>
<dbReference type="Pfam" id="PF09851">
    <property type="entry name" value="SHOCT"/>
    <property type="match status" value="1"/>
</dbReference>
<feature type="compositionally biased region" description="Basic and acidic residues" evidence="1">
    <location>
        <begin position="145"/>
        <end position="163"/>
    </location>
</feature>
<proteinExistence type="predicted"/>
<feature type="transmembrane region" description="Helical" evidence="2">
    <location>
        <begin position="33"/>
        <end position="54"/>
    </location>
</feature>